<evidence type="ECO:0000256" key="11">
    <source>
        <dbReference type="ARBA" id="ARBA00023306"/>
    </source>
</evidence>
<keyword evidence="8" id="KW-0498">Mitosis</keyword>
<evidence type="ECO:0000256" key="5">
    <source>
        <dbReference type="ARBA" id="ARBA00022490"/>
    </source>
</evidence>
<dbReference type="GO" id="GO:0005874">
    <property type="term" value="C:microtubule"/>
    <property type="evidence" value="ECO:0007669"/>
    <property type="project" value="UniProtKB-KW"/>
</dbReference>
<reference evidence="13 14" key="1">
    <citation type="journal article" date="2018" name="PLoS Genet.">
        <title>Population sequencing reveals clonal diversity and ancestral inbreeding in the grapevine cultivar Chardonnay.</title>
        <authorList>
            <person name="Roach M.J."/>
            <person name="Johnson D.L."/>
            <person name="Bohlmann J."/>
            <person name="van Vuuren H.J."/>
            <person name="Jones S.J."/>
            <person name="Pretorius I.S."/>
            <person name="Schmidt S.A."/>
            <person name="Borneman A.R."/>
        </authorList>
    </citation>
    <scope>NUCLEOTIDE SEQUENCE [LARGE SCALE GENOMIC DNA]</scope>
    <source>
        <strain evidence="14">cv. Chardonnay</strain>
        <tissue evidence="13">Leaf</tissue>
    </source>
</reference>
<dbReference type="InterPro" id="IPR033341">
    <property type="entry name" value="SKA3"/>
</dbReference>
<keyword evidence="7" id="KW-0493">Microtubule</keyword>
<keyword evidence="4" id="KW-0158">Chromosome</keyword>
<evidence type="ECO:0000256" key="4">
    <source>
        <dbReference type="ARBA" id="ARBA00022454"/>
    </source>
</evidence>
<evidence type="ECO:0000256" key="7">
    <source>
        <dbReference type="ARBA" id="ARBA00022701"/>
    </source>
</evidence>
<dbReference type="PANTHER" id="PTHR48118">
    <property type="entry name" value="SPINDLE AND KINETOCHORE-ASSOCIATED PROTEIN 3"/>
    <property type="match status" value="1"/>
</dbReference>
<dbReference type="PANTHER" id="PTHR48118:SF1">
    <property type="entry name" value="SPINDLE AND KINETOCHORE-ASSOCIATED PROTEIN 3"/>
    <property type="match status" value="1"/>
</dbReference>
<keyword evidence="10" id="KW-0206">Cytoskeleton</keyword>
<evidence type="ECO:0000313" key="13">
    <source>
        <dbReference type="EMBL" id="RVW38438.1"/>
    </source>
</evidence>
<dbReference type="Proteomes" id="UP000288805">
    <property type="component" value="Unassembled WGS sequence"/>
</dbReference>
<comment type="similarity">
    <text evidence="3">Belongs to the SKA3 family.</text>
</comment>
<keyword evidence="5" id="KW-0963">Cytoplasm</keyword>
<proteinExistence type="inferred from homology"/>
<protein>
    <submittedName>
        <fullName evidence="13">Uncharacterized protein</fullName>
    </submittedName>
</protein>
<evidence type="ECO:0000256" key="6">
    <source>
        <dbReference type="ARBA" id="ARBA00022618"/>
    </source>
</evidence>
<dbReference type="EMBL" id="QGNW01001506">
    <property type="protein sequence ID" value="RVW38438.1"/>
    <property type="molecule type" value="Genomic_DNA"/>
</dbReference>
<dbReference type="GO" id="GO:0000940">
    <property type="term" value="C:outer kinetochore"/>
    <property type="evidence" value="ECO:0007669"/>
    <property type="project" value="InterPro"/>
</dbReference>
<keyword evidence="12" id="KW-0137">Centromere</keyword>
<dbReference type="GO" id="GO:0007059">
    <property type="term" value="P:chromosome segregation"/>
    <property type="evidence" value="ECO:0007669"/>
    <property type="project" value="InterPro"/>
</dbReference>
<keyword evidence="9" id="KW-0995">Kinetochore</keyword>
<sequence>MEDSIGSFCKTLASFCNHLHSSCHALKQSVDRRPIPLDSASSTFVQCLKRRISSASSDLNLLETMSFGTVSFEELLGHCSEVYKKNQSDLSELEDRLRDYGYVPSALLYSCLLTLPLVAEKTVLCSADYLEIDDDDDEASGLPTPLGLDSRISDSATDSIGKKFDEDPLSDESLSLKNLGLSEVCLATLASEAYEEIDDPNISGKEPIKLYEDKLHNVEGLSQSATKILGSIAGEVGDDLNSVGAPKSVINVSKNDYEQLPSYMKTLVSWEDLLATVEKMNSGLRNKERGNFFHQHELESLELGPKARSYLLLLVRMNLLVVETVDGSISYRVL</sequence>
<accession>A0A438DT51</accession>
<evidence type="ECO:0000256" key="3">
    <source>
        <dbReference type="ARBA" id="ARBA00007716"/>
    </source>
</evidence>
<keyword evidence="6" id="KW-0132">Cell division</keyword>
<name>A0A438DT51_VITVI</name>
<evidence type="ECO:0000256" key="8">
    <source>
        <dbReference type="ARBA" id="ARBA00022776"/>
    </source>
</evidence>
<evidence type="ECO:0000256" key="10">
    <source>
        <dbReference type="ARBA" id="ARBA00023212"/>
    </source>
</evidence>
<gene>
    <name evidence="13" type="ORF">CK203_082384</name>
</gene>
<keyword evidence="11" id="KW-0131">Cell cycle</keyword>
<evidence type="ECO:0000256" key="1">
    <source>
        <dbReference type="ARBA" id="ARBA00004186"/>
    </source>
</evidence>
<dbReference type="Gene3D" id="6.10.250.1400">
    <property type="match status" value="1"/>
</dbReference>
<evidence type="ECO:0000256" key="12">
    <source>
        <dbReference type="ARBA" id="ARBA00023328"/>
    </source>
</evidence>
<comment type="caution">
    <text evidence="13">The sequence shown here is derived from an EMBL/GenBank/DDBJ whole genome shotgun (WGS) entry which is preliminary data.</text>
</comment>
<dbReference type="AlphaFoldDB" id="A0A438DT51"/>
<organism evidence="13 14">
    <name type="scientific">Vitis vinifera</name>
    <name type="common">Grape</name>
    <dbReference type="NCBI Taxonomy" id="29760"/>
    <lineage>
        <taxon>Eukaryota</taxon>
        <taxon>Viridiplantae</taxon>
        <taxon>Streptophyta</taxon>
        <taxon>Embryophyta</taxon>
        <taxon>Tracheophyta</taxon>
        <taxon>Spermatophyta</taxon>
        <taxon>Magnoliopsida</taxon>
        <taxon>eudicotyledons</taxon>
        <taxon>Gunneridae</taxon>
        <taxon>Pentapetalae</taxon>
        <taxon>rosids</taxon>
        <taxon>Vitales</taxon>
        <taxon>Vitaceae</taxon>
        <taxon>Viteae</taxon>
        <taxon>Vitis</taxon>
    </lineage>
</organism>
<dbReference type="GO" id="GO:0005819">
    <property type="term" value="C:spindle"/>
    <property type="evidence" value="ECO:0007669"/>
    <property type="project" value="UniProtKB-SubCell"/>
</dbReference>
<evidence type="ECO:0000313" key="14">
    <source>
        <dbReference type="Proteomes" id="UP000288805"/>
    </source>
</evidence>
<evidence type="ECO:0000256" key="9">
    <source>
        <dbReference type="ARBA" id="ARBA00022838"/>
    </source>
</evidence>
<comment type="subcellular location">
    <subcellularLocation>
        <location evidence="2">Chromosome</location>
        <location evidence="2">Centromere</location>
        <location evidence="2">Kinetochore</location>
    </subcellularLocation>
    <subcellularLocation>
        <location evidence="1">Cytoplasm</location>
        <location evidence="1">Cytoskeleton</location>
        <location evidence="1">Spindle</location>
    </subcellularLocation>
</comment>
<dbReference type="GO" id="GO:0051301">
    <property type="term" value="P:cell division"/>
    <property type="evidence" value="ECO:0007669"/>
    <property type="project" value="UniProtKB-KW"/>
</dbReference>
<evidence type="ECO:0000256" key="2">
    <source>
        <dbReference type="ARBA" id="ARBA00004629"/>
    </source>
</evidence>